<proteinExistence type="predicted"/>
<evidence type="ECO:0000313" key="1">
    <source>
        <dbReference type="EMBL" id="DAE92441.1"/>
    </source>
</evidence>
<protein>
    <submittedName>
        <fullName evidence="1">Uncharacterized protein</fullName>
    </submittedName>
</protein>
<dbReference type="EMBL" id="BK057800">
    <property type="protein sequence ID" value="DAE92441.1"/>
    <property type="molecule type" value="Genomic_DNA"/>
</dbReference>
<sequence length="57" mass="6249">MLPAARTGSIRPNPGVGLHTSSLSIGNLSCSISCLLQPEPHHVRLRQSHYRGTLFQR</sequence>
<organism evidence="1">
    <name type="scientific">Myoviridae sp. ct7CH26</name>
    <dbReference type="NCBI Taxonomy" id="2827604"/>
    <lineage>
        <taxon>Viruses</taxon>
        <taxon>Duplodnaviria</taxon>
        <taxon>Heunggongvirae</taxon>
        <taxon>Uroviricota</taxon>
        <taxon>Caudoviricetes</taxon>
    </lineage>
</organism>
<name>A0A8S5RT39_9CAUD</name>
<accession>A0A8S5RT39</accession>
<reference evidence="1" key="1">
    <citation type="journal article" date="2021" name="Proc. Natl. Acad. Sci. U.S.A.">
        <title>A Catalog of Tens of Thousands of Viruses from Human Metagenomes Reveals Hidden Associations with Chronic Diseases.</title>
        <authorList>
            <person name="Tisza M.J."/>
            <person name="Buck C.B."/>
        </authorList>
    </citation>
    <scope>NUCLEOTIDE SEQUENCE</scope>
    <source>
        <strain evidence="1">Ct7CH26</strain>
    </source>
</reference>